<evidence type="ECO:0000313" key="2">
    <source>
        <dbReference type="EMBL" id="MFD2551170.1"/>
    </source>
</evidence>
<dbReference type="Gene3D" id="4.10.1080.10">
    <property type="entry name" value="TSP type-3 repeat"/>
    <property type="match status" value="1"/>
</dbReference>
<comment type="caution">
    <text evidence="2">The sequence shown here is derived from an EMBL/GenBank/DDBJ whole genome shotgun (WGS) entry which is preliminary data.</text>
</comment>
<evidence type="ECO:0000313" key="3">
    <source>
        <dbReference type="Proteomes" id="UP001597472"/>
    </source>
</evidence>
<keyword evidence="3" id="KW-1185">Reference proteome</keyword>
<proteinExistence type="predicted"/>
<feature type="compositionally biased region" description="Acidic residues" evidence="1">
    <location>
        <begin position="296"/>
        <end position="326"/>
    </location>
</feature>
<dbReference type="PROSITE" id="PS51257">
    <property type="entry name" value="PROKAR_LIPOPROTEIN"/>
    <property type="match status" value="1"/>
</dbReference>
<evidence type="ECO:0000256" key="1">
    <source>
        <dbReference type="SAM" id="MobiDB-lite"/>
    </source>
</evidence>
<protein>
    <submittedName>
        <fullName evidence="2">DUF6252 family protein</fullName>
    </submittedName>
</protein>
<dbReference type="InterPro" id="IPR028974">
    <property type="entry name" value="TSP_type-3_rpt"/>
</dbReference>
<gene>
    <name evidence="2" type="ORF">ACFSQP_05020</name>
</gene>
<dbReference type="Pfam" id="PF19765">
    <property type="entry name" value="DUF6252"/>
    <property type="match status" value="1"/>
</dbReference>
<reference evidence="3" key="1">
    <citation type="journal article" date="2019" name="Int. J. Syst. Evol. Microbiol.">
        <title>The Global Catalogue of Microorganisms (GCM) 10K type strain sequencing project: providing services to taxonomists for standard genome sequencing and annotation.</title>
        <authorList>
            <consortium name="The Broad Institute Genomics Platform"/>
            <consortium name="The Broad Institute Genome Sequencing Center for Infectious Disease"/>
            <person name="Wu L."/>
            <person name="Ma J."/>
        </authorList>
    </citation>
    <scope>NUCLEOTIDE SEQUENCE [LARGE SCALE GENOMIC DNA]</scope>
    <source>
        <strain evidence="3">KCTC 42587</strain>
    </source>
</reference>
<sequence>MKKLLVIALVFTTIFSCNDEVEFNTPALQGKKDGIRWKATTYNAFFNDAGLLVITGNDNFETVTLRLTSLAVGNYQLGGNAANQAEFLDFEKTQFATTNAPNPDFNVYPASGQITISRIDTANNTVSGEFFYTAYSNNGLKVVTFSEGVFFDIPLPAGAAPNVMSCEEAEIQEALAAALYAETPPTSSDYSANCNAYKQALINKQMACIDADGSIQDIIDSLFCNDDDGDGLLSILEDVDGDGSPTNDDTDGDTVPNYLDADDDGDSLDTINEDVNANGTVLDDDTDGDGVPNYLDNDDDGDGILTIDEDANADGDVTNDDTDGDGIPDYLDNL</sequence>
<feature type="region of interest" description="Disordered" evidence="1">
    <location>
        <begin position="237"/>
        <end position="334"/>
    </location>
</feature>
<name>A0ABW5KTR8_9FLAO</name>
<accession>A0ABW5KTR8</accession>
<dbReference type="EMBL" id="JBHULS010000002">
    <property type="protein sequence ID" value="MFD2551170.1"/>
    <property type="molecule type" value="Genomic_DNA"/>
</dbReference>
<dbReference type="RefSeq" id="WP_376892290.1">
    <property type="nucleotide sequence ID" value="NZ_JBHULS010000002.1"/>
</dbReference>
<dbReference type="InterPro" id="IPR046219">
    <property type="entry name" value="DUF6252"/>
</dbReference>
<dbReference type="Proteomes" id="UP001597472">
    <property type="component" value="Unassembled WGS sequence"/>
</dbReference>
<organism evidence="2 3">
    <name type="scientific">Bizionia sediminis</name>
    <dbReference type="NCBI Taxonomy" id="1737064"/>
    <lineage>
        <taxon>Bacteria</taxon>
        <taxon>Pseudomonadati</taxon>
        <taxon>Bacteroidota</taxon>
        <taxon>Flavobacteriia</taxon>
        <taxon>Flavobacteriales</taxon>
        <taxon>Flavobacteriaceae</taxon>
        <taxon>Bizionia</taxon>
    </lineage>
</organism>